<dbReference type="KEGG" id="sphj:BSL82_05520"/>
<evidence type="ECO:0000313" key="2">
    <source>
        <dbReference type="Proteomes" id="UP000182063"/>
    </source>
</evidence>
<keyword evidence="2" id="KW-1185">Reference proteome</keyword>
<dbReference type="EMBL" id="CP018221">
    <property type="protein sequence ID" value="API58831.1"/>
    <property type="molecule type" value="Genomic_DNA"/>
</dbReference>
<proteinExistence type="predicted"/>
<protein>
    <submittedName>
        <fullName evidence="1">Uncharacterized protein</fullName>
    </submittedName>
</protein>
<dbReference type="AlphaFoldDB" id="A0A1L3ZT68"/>
<dbReference type="Proteomes" id="UP000182063">
    <property type="component" value="Chromosome"/>
</dbReference>
<organism evidence="1 2">
    <name type="scientific">Tardibacter chloracetimidivorans</name>
    <dbReference type="NCBI Taxonomy" id="1921510"/>
    <lineage>
        <taxon>Bacteria</taxon>
        <taxon>Pseudomonadati</taxon>
        <taxon>Pseudomonadota</taxon>
        <taxon>Alphaproteobacteria</taxon>
        <taxon>Sphingomonadales</taxon>
        <taxon>Sphingomonadaceae</taxon>
        <taxon>Tardibacter</taxon>
    </lineage>
</organism>
<accession>A0A1L3ZT68</accession>
<gene>
    <name evidence="1" type="ORF">BSL82_05520</name>
</gene>
<reference evidence="2" key="1">
    <citation type="submission" date="2016-11" db="EMBL/GenBank/DDBJ databases">
        <title>Complete Genome Sequence of alachlor-degrading Sphingomonas sp. strain JJ-A5.</title>
        <authorList>
            <person name="Lee H."/>
            <person name="Ka J.-O."/>
        </authorList>
    </citation>
    <scope>NUCLEOTIDE SEQUENCE [LARGE SCALE GENOMIC DNA]</scope>
    <source>
        <strain evidence="2">JJ-A5</strain>
    </source>
</reference>
<name>A0A1L3ZT68_9SPHN</name>
<evidence type="ECO:0000313" key="1">
    <source>
        <dbReference type="EMBL" id="API58831.1"/>
    </source>
</evidence>
<sequence length="61" mass="7156">MRREHVNDHAEREDEHCGAGRNCNQIKEHVVYLPYAASSSFNGNVHYLFQRVKLDFIIPSR</sequence>
<dbReference type="STRING" id="1921510.BSL82_05520"/>